<reference evidence="1 2" key="1">
    <citation type="submission" date="2016-01" db="EMBL/GenBank/DDBJ databases">
        <title>Highly variable Streptococcus oralis are common among viridans streptococci isolated from primates.</title>
        <authorList>
            <person name="Denapaite D."/>
            <person name="Rieger M."/>
            <person name="Koendgen S."/>
            <person name="Brueckner R."/>
            <person name="Ochigava I."/>
            <person name="Kappeler P."/>
            <person name="Maetz-Rensing K."/>
            <person name="Leendertz F."/>
            <person name="Hakenbeck R."/>
        </authorList>
    </citation>
    <scope>NUCLEOTIDE SEQUENCE [LARGE SCALE GENOMIC DNA]</scope>
    <source>
        <strain evidence="1 2">DD14</strain>
    </source>
</reference>
<accession>A0A139P1Q7</accession>
<protein>
    <submittedName>
        <fullName evidence="1">Uncharacterized protein</fullName>
    </submittedName>
</protein>
<dbReference type="Proteomes" id="UP000070497">
    <property type="component" value="Unassembled WGS sequence"/>
</dbReference>
<evidence type="ECO:0000313" key="1">
    <source>
        <dbReference type="EMBL" id="KXT82126.1"/>
    </source>
</evidence>
<sequence>MLKPTSQFFRQIIYFVLTDINVGQLDIFLFQTKQKNRKPEPAVIKKKNRISFLF</sequence>
<comment type="caution">
    <text evidence="1">The sequence shown here is derived from an EMBL/GenBank/DDBJ whole genome shotgun (WGS) entry which is preliminary data.</text>
</comment>
<proteinExistence type="predicted"/>
<evidence type="ECO:0000313" key="2">
    <source>
        <dbReference type="Proteomes" id="UP000070497"/>
    </source>
</evidence>
<gene>
    <name evidence="1" type="ORF">SORDD14_00922</name>
</gene>
<name>A0A139P1Q7_STROR</name>
<dbReference type="EMBL" id="LQRI01000144">
    <property type="protein sequence ID" value="KXT82126.1"/>
    <property type="molecule type" value="Genomic_DNA"/>
</dbReference>
<organism evidence="1 2">
    <name type="scientific">Streptococcus oralis</name>
    <dbReference type="NCBI Taxonomy" id="1303"/>
    <lineage>
        <taxon>Bacteria</taxon>
        <taxon>Bacillati</taxon>
        <taxon>Bacillota</taxon>
        <taxon>Bacilli</taxon>
        <taxon>Lactobacillales</taxon>
        <taxon>Streptococcaceae</taxon>
        <taxon>Streptococcus</taxon>
    </lineage>
</organism>
<dbReference type="AlphaFoldDB" id="A0A139P1Q7"/>